<dbReference type="GO" id="GO:0051321">
    <property type="term" value="P:meiotic cell cycle"/>
    <property type="evidence" value="ECO:0007669"/>
    <property type="project" value="TreeGrafter"/>
</dbReference>
<evidence type="ECO:0000256" key="1">
    <source>
        <dbReference type="ARBA" id="ARBA00004245"/>
    </source>
</evidence>
<dbReference type="GO" id="GO:0000278">
    <property type="term" value="P:mitotic cell cycle"/>
    <property type="evidence" value="ECO:0007669"/>
    <property type="project" value="TreeGrafter"/>
</dbReference>
<dbReference type="Pfam" id="PF17681">
    <property type="entry name" value="GCP_N_terminal"/>
    <property type="match status" value="1"/>
</dbReference>
<keyword evidence="3" id="KW-0963">Cytoplasm</keyword>
<dbReference type="GO" id="GO:0000922">
    <property type="term" value="C:spindle pole"/>
    <property type="evidence" value="ECO:0007669"/>
    <property type="project" value="InterPro"/>
</dbReference>
<feature type="domain" description="Gamma tubulin complex component C-terminal" evidence="6">
    <location>
        <begin position="512"/>
        <end position="834"/>
    </location>
</feature>
<dbReference type="GO" id="GO:0005874">
    <property type="term" value="C:microtubule"/>
    <property type="evidence" value="ECO:0007669"/>
    <property type="project" value="UniProtKB-KW"/>
</dbReference>
<accession>A0A067TKK3</accession>
<keyword evidence="5" id="KW-0206">Cytoskeleton</keyword>
<dbReference type="Pfam" id="PF04130">
    <property type="entry name" value="GCP_C_terminal"/>
    <property type="match status" value="1"/>
</dbReference>
<evidence type="ECO:0000256" key="4">
    <source>
        <dbReference type="ARBA" id="ARBA00022701"/>
    </source>
</evidence>
<dbReference type="GO" id="GO:0000930">
    <property type="term" value="C:gamma-tubulin complex"/>
    <property type="evidence" value="ECO:0007669"/>
    <property type="project" value="TreeGrafter"/>
</dbReference>
<protein>
    <submittedName>
        <fullName evidence="8">Uncharacterized protein</fullName>
    </submittedName>
</protein>
<dbReference type="Proteomes" id="UP000027222">
    <property type="component" value="Unassembled WGS sequence"/>
</dbReference>
<dbReference type="HOGENOM" id="CLU_003736_2_0_1"/>
<dbReference type="InterPro" id="IPR042241">
    <property type="entry name" value="GCP_C_sf"/>
</dbReference>
<reference evidence="9" key="1">
    <citation type="journal article" date="2014" name="Proc. Natl. Acad. Sci. U.S.A.">
        <title>Extensive sampling of basidiomycete genomes demonstrates inadequacy of the white-rot/brown-rot paradigm for wood decay fungi.</title>
        <authorList>
            <person name="Riley R."/>
            <person name="Salamov A.A."/>
            <person name="Brown D.W."/>
            <person name="Nagy L.G."/>
            <person name="Floudas D."/>
            <person name="Held B.W."/>
            <person name="Levasseur A."/>
            <person name="Lombard V."/>
            <person name="Morin E."/>
            <person name="Otillar R."/>
            <person name="Lindquist E.A."/>
            <person name="Sun H."/>
            <person name="LaButti K.M."/>
            <person name="Schmutz J."/>
            <person name="Jabbour D."/>
            <person name="Luo H."/>
            <person name="Baker S.E."/>
            <person name="Pisabarro A.G."/>
            <person name="Walton J.D."/>
            <person name="Blanchette R.A."/>
            <person name="Henrissat B."/>
            <person name="Martin F."/>
            <person name="Cullen D."/>
            <person name="Hibbett D.S."/>
            <person name="Grigoriev I.V."/>
        </authorList>
    </citation>
    <scope>NUCLEOTIDE SEQUENCE [LARGE SCALE GENOMIC DNA]</scope>
    <source>
        <strain evidence="9">CBS 339.88</strain>
    </source>
</reference>
<dbReference type="InterPro" id="IPR041470">
    <property type="entry name" value="GCP_N"/>
</dbReference>
<evidence type="ECO:0000256" key="3">
    <source>
        <dbReference type="ARBA" id="ARBA00022490"/>
    </source>
</evidence>
<comment type="similarity">
    <text evidence="2">Belongs to the TUBGCP family.</text>
</comment>
<dbReference type="GO" id="GO:0043015">
    <property type="term" value="F:gamma-tubulin binding"/>
    <property type="evidence" value="ECO:0007669"/>
    <property type="project" value="InterPro"/>
</dbReference>
<gene>
    <name evidence="8" type="ORF">GALMADRAFT_150775</name>
</gene>
<dbReference type="GO" id="GO:0044732">
    <property type="term" value="C:mitotic spindle pole body"/>
    <property type="evidence" value="ECO:0007669"/>
    <property type="project" value="TreeGrafter"/>
</dbReference>
<sequence length="848" mass="97094">MSPALPVLEPLVHTYVPASRTNEALKNDLVAHCQDILKSHIGHKTETNFTQLTDLVKRRLLQLAPSGTSAPRFTNLIMRLLDQPVLSRKQEAILFLFTLSSLNTRQSPMMQPPVLTHPLTVKTQTGPTVVDPPTNIVESTRSIAARLAEFRAQKEISHLHEYLLVRDTLYLMQGISGKYVRFASSKDDEKTLIFAAHPKSAISLSTQALIHRLAELGYLYSRVESFVRERENMSGVGMIEQSLCHYLQAQLTEYYRLIAVLETHLSSSRKEDGDPLNSPMNGETSLSLRRLDVWVNEWRLRMRMMSVCVEGAKDSHGGALVNLIHSYTDNGDPFVRKFTDELLEEVSRPFFATLHKWLFSGELYDPFEEFFVTADSSLGHIPYVHPSSLPGGISQQSNDGIFGGFSADAEDLPGLRENGQKLWEAKYRFRKDMLPMFVGESFGKKIFSTGKSLNFIRYSCLDSDWVVTREKMSDTGGTLQYGDIAGLERSIDTAYQLASHRLFEVFTDKFKLLDHLSALKSFLLLGHGDFADQLMETLGSSLARPANTLYRHNLTANLETAIRSSNAHQASVDVLRRLDARMLEYSHGEIGWDVFTLEYKVTPPIDTVLDQEATEKYLKLFRHLWQMKRIEKALDKGWMRVTGGSRTFIRLPELEFEWHKNRIVMAEMIHFIRQLEAYCRLEVIECSWKILIDFLNKKEGDLDALIDAHRAYLDKTTKKILLWHPKFGKEDVLLRQLMEIFTYILQFREATDNFYNYCLTESARKDQEMDAERGVYTGNTKNDSQDILPGLLSRLKEYGSGFSERVQSLVQQLQIHPDLDCRFFGIRLSFSDYYRPKKDQPPTSSVKS</sequence>
<keyword evidence="9" id="KW-1185">Reference proteome</keyword>
<name>A0A067TKK3_GALM3</name>
<evidence type="ECO:0000256" key="2">
    <source>
        <dbReference type="ARBA" id="ARBA00010337"/>
    </source>
</evidence>
<comment type="subcellular location">
    <subcellularLocation>
        <location evidence="1">Cytoplasm</location>
        <location evidence="1">Cytoskeleton</location>
    </subcellularLocation>
</comment>
<dbReference type="AlphaFoldDB" id="A0A067TKK3"/>
<organism evidence="8 9">
    <name type="scientific">Galerina marginata (strain CBS 339.88)</name>
    <dbReference type="NCBI Taxonomy" id="685588"/>
    <lineage>
        <taxon>Eukaryota</taxon>
        <taxon>Fungi</taxon>
        <taxon>Dikarya</taxon>
        <taxon>Basidiomycota</taxon>
        <taxon>Agaricomycotina</taxon>
        <taxon>Agaricomycetes</taxon>
        <taxon>Agaricomycetidae</taxon>
        <taxon>Agaricales</taxon>
        <taxon>Agaricineae</taxon>
        <taxon>Strophariaceae</taxon>
        <taxon>Galerina</taxon>
    </lineage>
</organism>
<dbReference type="PANTHER" id="PTHR19302:SF14">
    <property type="entry name" value="GAMMA-TUBULIN COMPLEX COMPONENT 3"/>
    <property type="match status" value="1"/>
</dbReference>
<dbReference type="STRING" id="685588.A0A067TKK3"/>
<dbReference type="InterPro" id="IPR007259">
    <property type="entry name" value="GCP"/>
</dbReference>
<dbReference type="OrthoDB" id="5860513at2759"/>
<evidence type="ECO:0000259" key="7">
    <source>
        <dbReference type="Pfam" id="PF17681"/>
    </source>
</evidence>
<dbReference type="GO" id="GO:0031122">
    <property type="term" value="P:cytoplasmic microtubule organization"/>
    <property type="evidence" value="ECO:0007669"/>
    <property type="project" value="TreeGrafter"/>
</dbReference>
<dbReference type="GO" id="GO:0051225">
    <property type="term" value="P:spindle assembly"/>
    <property type="evidence" value="ECO:0007669"/>
    <property type="project" value="TreeGrafter"/>
</dbReference>
<evidence type="ECO:0000313" key="9">
    <source>
        <dbReference type="Proteomes" id="UP000027222"/>
    </source>
</evidence>
<evidence type="ECO:0000313" key="8">
    <source>
        <dbReference type="EMBL" id="KDR83696.1"/>
    </source>
</evidence>
<dbReference type="InterPro" id="IPR040457">
    <property type="entry name" value="GCP_C"/>
</dbReference>
<evidence type="ECO:0000259" key="6">
    <source>
        <dbReference type="Pfam" id="PF04130"/>
    </source>
</evidence>
<dbReference type="EMBL" id="KL142368">
    <property type="protein sequence ID" value="KDR83696.1"/>
    <property type="molecule type" value="Genomic_DNA"/>
</dbReference>
<dbReference type="Gene3D" id="1.20.120.1900">
    <property type="entry name" value="Gamma-tubulin complex, C-terminal domain"/>
    <property type="match status" value="1"/>
</dbReference>
<dbReference type="GO" id="GO:0007020">
    <property type="term" value="P:microtubule nucleation"/>
    <property type="evidence" value="ECO:0007669"/>
    <property type="project" value="InterPro"/>
</dbReference>
<evidence type="ECO:0000256" key="5">
    <source>
        <dbReference type="ARBA" id="ARBA00023212"/>
    </source>
</evidence>
<dbReference type="GO" id="GO:0051011">
    <property type="term" value="F:microtubule minus-end binding"/>
    <property type="evidence" value="ECO:0007669"/>
    <property type="project" value="TreeGrafter"/>
</dbReference>
<proteinExistence type="inferred from homology"/>
<keyword evidence="4" id="KW-0493">Microtubule</keyword>
<feature type="domain" description="Gamma tubulin complex component protein N-terminal" evidence="7">
    <location>
        <begin position="165"/>
        <end position="509"/>
    </location>
</feature>
<dbReference type="PANTHER" id="PTHR19302">
    <property type="entry name" value="GAMMA TUBULIN COMPLEX PROTEIN"/>
    <property type="match status" value="1"/>
</dbReference>